<dbReference type="SMART" id="SM00482">
    <property type="entry name" value="POLAc"/>
    <property type="match status" value="1"/>
</dbReference>
<keyword evidence="6" id="KW-0808">Transferase</keyword>
<reference evidence="6" key="1">
    <citation type="submission" date="2023-07" db="EMBL/GenBank/DDBJ databases">
        <title>Sequencing the genomes of 1000 actinobacteria strains.</title>
        <authorList>
            <person name="Klenk H.-P."/>
        </authorList>
    </citation>
    <scope>NUCLEOTIDE SEQUENCE</scope>
    <source>
        <strain evidence="6">DSM 13988</strain>
    </source>
</reference>
<evidence type="ECO:0000259" key="5">
    <source>
        <dbReference type="SMART" id="SM00482"/>
    </source>
</evidence>
<proteinExistence type="predicted"/>
<dbReference type="Proteomes" id="UP001247307">
    <property type="component" value="Unassembled WGS sequence"/>
</dbReference>
<dbReference type="GO" id="GO:0003887">
    <property type="term" value="F:DNA-directed DNA polymerase activity"/>
    <property type="evidence" value="ECO:0007669"/>
    <property type="project" value="UniProtKB-EC"/>
</dbReference>
<dbReference type="PANTHER" id="PTHR10133">
    <property type="entry name" value="DNA POLYMERASE I"/>
    <property type="match status" value="1"/>
</dbReference>
<dbReference type="GO" id="GO:0006302">
    <property type="term" value="P:double-strand break repair"/>
    <property type="evidence" value="ECO:0007669"/>
    <property type="project" value="TreeGrafter"/>
</dbReference>
<sequence length="584" mass="63565">MPIAVFRAAEGFDVQLLRPDGQPASEPRRLTPERFVSMARHPDNAAQTYVLERSRYPCIELRTLGLRLRRAHDLWLIRRILRNSPFSPDSPYVRSLRAAAEPRLAADPEDRPWLREAPMSQDALFEAATPGRGRPAPVPGLPNASARGHNARTATSVHDVAREYRAQIEAIAASADPRRLGLLVRAESAGALVAADLEYDGLPWDRAEHERLLVERVGPRVPDGVRPRELELRAQEIERLLGVGPVNPDSPADLLRALKRAGFGVSSTRKWELRPLADHEAIARILDYKKVSRLATANGWAWLDTWVHGGRLRSEYVPGGVPSGRWVSLGGGLMQLPRELRATVRADPGRRLVVADVSQLEPRVLAAMSRDSALAEAARGHDLYQNIADEAFEGQRGHAKIAVLGAIYGATTGEAGAYMPVLSRAYPQAVALVAKAAHDGELGLQVQSLLGRGTPVDGVSQAQAESLDPVPRSAPEGAGAKARGRFARNFVVQGTAAEWALCWLGTIRTRLLDEFGGAGPRPTAELVYFLHDEVILHVDEDAVDAAVRLVSEAADQATRTMFGEIPVDFPLSTAAVTVYAETKE</sequence>
<evidence type="ECO:0000256" key="4">
    <source>
        <dbReference type="SAM" id="MobiDB-lite"/>
    </source>
</evidence>
<protein>
    <recommendedName>
        <fullName evidence="1">DNA-directed DNA polymerase</fullName>
        <ecNumber evidence="1">2.7.7.7</ecNumber>
    </recommendedName>
</protein>
<dbReference type="Pfam" id="PF00476">
    <property type="entry name" value="DNA_pol_A"/>
    <property type="match status" value="1"/>
</dbReference>
<dbReference type="InterPro" id="IPR002298">
    <property type="entry name" value="DNA_polymerase_A"/>
</dbReference>
<gene>
    <name evidence="6" type="ORF">J2S35_001290</name>
</gene>
<dbReference type="PANTHER" id="PTHR10133:SF27">
    <property type="entry name" value="DNA POLYMERASE NU"/>
    <property type="match status" value="1"/>
</dbReference>
<dbReference type="EC" id="2.7.7.7" evidence="1"/>
<dbReference type="InterPro" id="IPR001098">
    <property type="entry name" value="DNA-dir_DNA_pol_A_palm_dom"/>
</dbReference>
<comment type="caution">
    <text evidence="6">The sequence shown here is derived from an EMBL/GenBank/DDBJ whole genome shotgun (WGS) entry which is preliminary data.</text>
</comment>
<dbReference type="SUPFAM" id="SSF56672">
    <property type="entry name" value="DNA/RNA polymerases"/>
    <property type="match status" value="1"/>
</dbReference>
<evidence type="ECO:0000256" key="3">
    <source>
        <dbReference type="ARBA" id="ARBA00049244"/>
    </source>
</evidence>
<dbReference type="EMBL" id="JAVDUI010000001">
    <property type="protein sequence ID" value="MDR6892350.1"/>
    <property type="molecule type" value="Genomic_DNA"/>
</dbReference>
<dbReference type="AlphaFoldDB" id="A0AAE3YFR7"/>
<dbReference type="RefSeq" id="WP_309851221.1">
    <property type="nucleotide sequence ID" value="NZ_BAAAIU010000003.1"/>
</dbReference>
<keyword evidence="7" id="KW-1185">Reference proteome</keyword>
<dbReference type="Gene3D" id="3.30.70.370">
    <property type="match status" value="1"/>
</dbReference>
<evidence type="ECO:0000313" key="6">
    <source>
        <dbReference type="EMBL" id="MDR6892350.1"/>
    </source>
</evidence>
<name>A0AAE3YFR7_9MICC</name>
<dbReference type="CDD" id="cd06444">
    <property type="entry name" value="DNA_pol_A"/>
    <property type="match status" value="1"/>
</dbReference>
<keyword evidence="6" id="KW-0548">Nucleotidyltransferase</keyword>
<evidence type="ECO:0000256" key="2">
    <source>
        <dbReference type="ARBA" id="ARBA00022705"/>
    </source>
</evidence>
<dbReference type="GO" id="GO:0003677">
    <property type="term" value="F:DNA binding"/>
    <property type="evidence" value="ECO:0007669"/>
    <property type="project" value="InterPro"/>
</dbReference>
<feature type="domain" description="DNA-directed DNA polymerase family A palm" evidence="5">
    <location>
        <begin position="337"/>
        <end position="542"/>
    </location>
</feature>
<organism evidence="6 7">
    <name type="scientific">Falsarthrobacter nasiphocae</name>
    <dbReference type="NCBI Taxonomy" id="189863"/>
    <lineage>
        <taxon>Bacteria</taxon>
        <taxon>Bacillati</taxon>
        <taxon>Actinomycetota</taxon>
        <taxon>Actinomycetes</taxon>
        <taxon>Micrococcales</taxon>
        <taxon>Micrococcaceae</taxon>
        <taxon>Falsarthrobacter</taxon>
    </lineage>
</organism>
<evidence type="ECO:0000313" key="7">
    <source>
        <dbReference type="Proteomes" id="UP001247307"/>
    </source>
</evidence>
<dbReference type="InterPro" id="IPR043502">
    <property type="entry name" value="DNA/RNA_pol_sf"/>
</dbReference>
<evidence type="ECO:0000256" key="1">
    <source>
        <dbReference type="ARBA" id="ARBA00012417"/>
    </source>
</evidence>
<accession>A0AAE3YFR7</accession>
<keyword evidence="2" id="KW-0235">DNA replication</keyword>
<dbReference type="Gene3D" id="1.10.150.20">
    <property type="entry name" value="5' to 3' exonuclease, C-terminal subdomain"/>
    <property type="match status" value="1"/>
</dbReference>
<comment type="catalytic activity">
    <reaction evidence="3">
        <text>DNA(n) + a 2'-deoxyribonucleoside 5'-triphosphate = DNA(n+1) + diphosphate</text>
        <dbReference type="Rhea" id="RHEA:22508"/>
        <dbReference type="Rhea" id="RHEA-COMP:17339"/>
        <dbReference type="Rhea" id="RHEA-COMP:17340"/>
        <dbReference type="ChEBI" id="CHEBI:33019"/>
        <dbReference type="ChEBI" id="CHEBI:61560"/>
        <dbReference type="ChEBI" id="CHEBI:173112"/>
        <dbReference type="EC" id="2.7.7.7"/>
    </reaction>
</comment>
<dbReference type="GO" id="GO:0006261">
    <property type="term" value="P:DNA-templated DNA replication"/>
    <property type="evidence" value="ECO:0007669"/>
    <property type="project" value="InterPro"/>
</dbReference>
<dbReference type="NCBIfam" id="NF011538">
    <property type="entry name" value="PRK14975.1-1"/>
    <property type="match status" value="1"/>
</dbReference>
<feature type="region of interest" description="Disordered" evidence="4">
    <location>
        <begin position="460"/>
        <end position="479"/>
    </location>
</feature>